<evidence type="ECO:0000313" key="4">
    <source>
        <dbReference type="Proteomes" id="UP000215914"/>
    </source>
</evidence>
<dbReference type="AlphaFoldDB" id="A0A251SYI9"/>
<dbReference type="Proteomes" id="UP000215914">
    <property type="component" value="Chromosome 12"/>
</dbReference>
<sequence length="630" mass="68778">MIDRYIVKIGIYPINIEIHLTKSVIAVMLKDKWEEKHGINLPAHTSCSNNIVRQALQGLSDKDHVPGSSSKINVATLTSSGSNLHQFGQETRAGQSMVDSNLQQLITFLSASYGPSKTPLEMGTPEYSKLVEILKHGSVNGGGSYVEKLSGGLKETGSYSNDGGINNVRNLETASLTGDKSSTGRNNQEKISCPEKTAEQLWEGSLQLSSSVTLSAVAFFKSGEKLAGNNWPEFIEVKGKVRLEAFEKYVQDLPRSRNRGLMVTSICWNEGSSNIGLNGMKEVAKGYKKSSKVGFAQLLSGIDLYICPRSDPIITILAKYGFFKGMSVINDKPDSMIGCVVWRKNRPSNPVGNLPDGKSSPSLTQPPNSPPGFSSKDSKQNAEKKPSPEKAESSQRDEPLTLSSAEVDPCDLVLKKRPFEDDDLPEFDFGVDSRKSTLVNKSGNSPKKLDSVKERNDSNNGLLQPSLKKTKLFDDDDMPEWRPPELHNPLPPQITASNFQNLPVYPPCPPPPPPPTTPPPPRADTCSSFSYLPFQPPVSSQPPIFVRPPPPLQPLPPPPPPPLQPLPPPPPRPPLQPLPPPPPLQPLPPTSRPPLQPLPPPPRPPLGRFSSNQVLWRQPSFASSNGRRQL</sequence>
<accession>A0A251SYI9</accession>
<proteinExistence type="predicted"/>
<evidence type="ECO:0000259" key="2">
    <source>
        <dbReference type="Pfam" id="PF07744"/>
    </source>
</evidence>
<dbReference type="PANTHER" id="PTHR11477:SF37">
    <property type="entry name" value="SPEN PARALOGUE AND ORTHOLOGUE SPOC C-TERMINAL DOMAIN-CONTAINING PROTEIN"/>
    <property type="match status" value="1"/>
</dbReference>
<organism evidence="3 4">
    <name type="scientific">Helianthus annuus</name>
    <name type="common">Common sunflower</name>
    <dbReference type="NCBI Taxonomy" id="4232"/>
    <lineage>
        <taxon>Eukaryota</taxon>
        <taxon>Viridiplantae</taxon>
        <taxon>Streptophyta</taxon>
        <taxon>Embryophyta</taxon>
        <taxon>Tracheophyta</taxon>
        <taxon>Spermatophyta</taxon>
        <taxon>Magnoliopsida</taxon>
        <taxon>eudicotyledons</taxon>
        <taxon>Gunneridae</taxon>
        <taxon>Pentapetalae</taxon>
        <taxon>asterids</taxon>
        <taxon>campanulids</taxon>
        <taxon>Asterales</taxon>
        <taxon>Asteraceae</taxon>
        <taxon>Asteroideae</taxon>
        <taxon>Heliantheae alliance</taxon>
        <taxon>Heliantheae</taxon>
        <taxon>Helianthus</taxon>
    </lineage>
</organism>
<dbReference type="PANTHER" id="PTHR11477">
    <property type="entry name" value="TRANSCRIPTION FACTOR S-II ZINC FINGER DOMAIN-CONTAINING PROTEIN"/>
    <property type="match status" value="1"/>
</dbReference>
<reference evidence="4" key="1">
    <citation type="journal article" date="2017" name="Nature">
        <title>The sunflower genome provides insights into oil metabolism, flowering and Asterid evolution.</title>
        <authorList>
            <person name="Badouin H."/>
            <person name="Gouzy J."/>
            <person name="Grassa C.J."/>
            <person name="Murat F."/>
            <person name="Staton S.E."/>
            <person name="Cottret L."/>
            <person name="Lelandais-Briere C."/>
            <person name="Owens G.L."/>
            <person name="Carrere S."/>
            <person name="Mayjonade B."/>
            <person name="Legrand L."/>
            <person name="Gill N."/>
            <person name="Kane N.C."/>
            <person name="Bowers J.E."/>
            <person name="Hubner S."/>
            <person name="Bellec A."/>
            <person name="Berard A."/>
            <person name="Berges H."/>
            <person name="Blanchet N."/>
            <person name="Boniface M.C."/>
            <person name="Brunel D."/>
            <person name="Catrice O."/>
            <person name="Chaidir N."/>
            <person name="Claudel C."/>
            <person name="Donnadieu C."/>
            <person name="Faraut T."/>
            <person name="Fievet G."/>
            <person name="Helmstetter N."/>
            <person name="King M."/>
            <person name="Knapp S.J."/>
            <person name="Lai Z."/>
            <person name="Le Paslier M.C."/>
            <person name="Lippi Y."/>
            <person name="Lorenzon L."/>
            <person name="Mandel J.R."/>
            <person name="Marage G."/>
            <person name="Marchand G."/>
            <person name="Marquand E."/>
            <person name="Bret-Mestries E."/>
            <person name="Morien E."/>
            <person name="Nambeesan S."/>
            <person name="Nguyen T."/>
            <person name="Pegot-Espagnet P."/>
            <person name="Pouilly N."/>
            <person name="Raftis F."/>
            <person name="Sallet E."/>
            <person name="Schiex T."/>
            <person name="Thomas J."/>
            <person name="Vandecasteele C."/>
            <person name="Vares D."/>
            <person name="Vear F."/>
            <person name="Vautrin S."/>
            <person name="Crespi M."/>
            <person name="Mangin B."/>
            <person name="Burke J.M."/>
            <person name="Salse J."/>
            <person name="Munos S."/>
            <person name="Vincourt P."/>
            <person name="Rieseberg L.H."/>
            <person name="Langlade N.B."/>
        </authorList>
    </citation>
    <scope>NUCLEOTIDE SEQUENCE [LARGE SCALE GENOMIC DNA]</scope>
    <source>
        <strain evidence="4">cv. SF193</strain>
    </source>
</reference>
<feature type="compositionally biased region" description="Basic and acidic residues" evidence="1">
    <location>
        <begin position="376"/>
        <end position="399"/>
    </location>
</feature>
<gene>
    <name evidence="3" type="ORF">HannXRQ_Chr12g0356791</name>
</gene>
<evidence type="ECO:0000313" key="3">
    <source>
        <dbReference type="EMBL" id="OTG03935.1"/>
    </source>
</evidence>
<name>A0A251SYI9_HELAN</name>
<feature type="region of interest" description="Disordered" evidence="1">
    <location>
        <begin position="348"/>
        <end position="405"/>
    </location>
</feature>
<dbReference type="STRING" id="4232.A0A251SYI9"/>
<protein>
    <recommendedName>
        <fullName evidence="2">Spen paralogue and orthologue SPOC C-terminal domain-containing protein</fullName>
    </recommendedName>
</protein>
<feature type="compositionally biased region" description="Polar residues" evidence="1">
    <location>
        <begin position="436"/>
        <end position="445"/>
    </location>
</feature>
<keyword evidence="4" id="KW-1185">Reference proteome</keyword>
<dbReference type="InterPro" id="IPR012921">
    <property type="entry name" value="SPOC_C"/>
</dbReference>
<feature type="compositionally biased region" description="Basic and acidic residues" evidence="1">
    <location>
        <begin position="447"/>
        <end position="457"/>
    </location>
</feature>
<evidence type="ECO:0000256" key="1">
    <source>
        <dbReference type="SAM" id="MobiDB-lite"/>
    </source>
</evidence>
<feature type="compositionally biased region" description="Pro residues" evidence="1">
    <location>
        <begin position="534"/>
        <end position="605"/>
    </location>
</feature>
<dbReference type="InParanoid" id="A0A251SYI9"/>
<dbReference type="EMBL" id="CM007901">
    <property type="protein sequence ID" value="OTG03935.1"/>
    <property type="molecule type" value="Genomic_DNA"/>
</dbReference>
<dbReference type="CDD" id="cd21538">
    <property type="entry name" value="SPOC_TFIIS"/>
    <property type="match status" value="1"/>
</dbReference>
<feature type="compositionally biased region" description="Polar residues" evidence="1">
    <location>
        <begin position="609"/>
        <end position="630"/>
    </location>
</feature>
<feature type="domain" description="Spen paralogue and orthologue SPOC C-terminal" evidence="2">
    <location>
        <begin position="197"/>
        <end position="343"/>
    </location>
</feature>
<feature type="compositionally biased region" description="Pro residues" evidence="1">
    <location>
        <begin position="504"/>
        <end position="522"/>
    </location>
</feature>
<dbReference type="Pfam" id="PF07744">
    <property type="entry name" value="SPOC"/>
    <property type="match status" value="1"/>
</dbReference>
<feature type="region of interest" description="Disordered" evidence="1">
    <location>
        <begin position="421"/>
        <end position="630"/>
    </location>
</feature>